<dbReference type="RefSeq" id="WP_066872335.1">
    <property type="nucleotide sequence ID" value="NZ_LNQB01000067.1"/>
</dbReference>
<dbReference type="Proteomes" id="UP000078507">
    <property type="component" value="Unassembled WGS sequence"/>
</dbReference>
<dbReference type="EMBL" id="LNQB01000067">
    <property type="protein sequence ID" value="OAP46875.1"/>
    <property type="molecule type" value="Genomic_DNA"/>
</dbReference>
<gene>
    <name evidence="2" type="ORF">ATB98_13530</name>
</gene>
<reference evidence="2 3" key="1">
    <citation type="submission" date="2015-11" db="EMBL/GenBank/DDBJ databases">
        <title>Ensifer anhuiense sp. nov., an effective nitrogen fixation bacterium with Glycine soja.</title>
        <authorList>
            <person name="Yan H."/>
            <person name="Chen W."/>
        </authorList>
    </citation>
    <scope>NUCLEOTIDE SEQUENCE [LARGE SCALE GENOMIC DNA]</scope>
    <source>
        <strain evidence="2 3">LMG 7837</strain>
    </source>
</reference>
<dbReference type="PANTHER" id="PTHR33990">
    <property type="entry name" value="PROTEIN YJDN-RELATED"/>
    <property type="match status" value="1"/>
</dbReference>
<evidence type="ECO:0000313" key="3">
    <source>
        <dbReference type="Proteomes" id="UP000078507"/>
    </source>
</evidence>
<dbReference type="Gene3D" id="3.10.180.10">
    <property type="entry name" value="2,3-Dihydroxybiphenyl 1,2-Dioxygenase, domain 1"/>
    <property type="match status" value="1"/>
</dbReference>
<feature type="domain" description="PhnB-like" evidence="1">
    <location>
        <begin position="3"/>
        <end position="118"/>
    </location>
</feature>
<accession>A0A178YJC1</accession>
<dbReference type="AlphaFoldDB" id="A0A178YJC1"/>
<name>A0A178YJC1_SINSA</name>
<dbReference type="InterPro" id="IPR009725">
    <property type="entry name" value="3_dmu_93_MTrfase"/>
</dbReference>
<evidence type="ECO:0000313" key="2">
    <source>
        <dbReference type="EMBL" id="OAP46875.1"/>
    </source>
</evidence>
<dbReference type="InterPro" id="IPR029068">
    <property type="entry name" value="Glyas_Bleomycin-R_OHBP_Dase"/>
</dbReference>
<dbReference type="InterPro" id="IPR028973">
    <property type="entry name" value="PhnB-like"/>
</dbReference>
<dbReference type="PIRSF" id="PIRSF021700">
    <property type="entry name" value="3_dmu_93_MTrfase"/>
    <property type="match status" value="1"/>
</dbReference>
<dbReference type="CDD" id="cd06588">
    <property type="entry name" value="PhnB_like"/>
    <property type="match status" value="1"/>
</dbReference>
<organism evidence="2 3">
    <name type="scientific">Sinorhizobium saheli</name>
    <dbReference type="NCBI Taxonomy" id="36856"/>
    <lineage>
        <taxon>Bacteria</taxon>
        <taxon>Pseudomonadati</taxon>
        <taxon>Pseudomonadota</taxon>
        <taxon>Alphaproteobacteria</taxon>
        <taxon>Hyphomicrobiales</taxon>
        <taxon>Rhizobiaceae</taxon>
        <taxon>Sinorhizobium/Ensifer group</taxon>
        <taxon>Sinorhizobium</taxon>
    </lineage>
</organism>
<protein>
    <submittedName>
        <fullName evidence="2">Glyoxalase family protein</fullName>
    </submittedName>
</protein>
<dbReference type="STRING" id="36856.ATB98_13530"/>
<dbReference type="OrthoDB" id="9806473at2"/>
<proteinExistence type="predicted"/>
<dbReference type="PANTHER" id="PTHR33990:SF2">
    <property type="entry name" value="PHNB-LIKE DOMAIN-CONTAINING PROTEIN"/>
    <property type="match status" value="1"/>
</dbReference>
<dbReference type="SUPFAM" id="SSF54593">
    <property type="entry name" value="Glyoxalase/Bleomycin resistance protein/Dihydroxybiphenyl dioxygenase"/>
    <property type="match status" value="1"/>
</dbReference>
<dbReference type="Pfam" id="PF06983">
    <property type="entry name" value="3-dmu-9_3-mt"/>
    <property type="match status" value="1"/>
</dbReference>
<evidence type="ECO:0000259" key="1">
    <source>
        <dbReference type="Pfam" id="PF06983"/>
    </source>
</evidence>
<comment type="caution">
    <text evidence="2">The sequence shown here is derived from an EMBL/GenBank/DDBJ whole genome shotgun (WGS) entry which is preliminary data.</text>
</comment>
<sequence length="160" mass="17353">MPKIISNLWFAKDAREAVEFYVSVIPNSTAGASTTVPADTPSGPPGSVQVIAFKLGDQNFIALEAGPFDPFNHAFSILVECDSQAEIDRIWDAFIANGGEPEQCGWLKDRWGLSWQIVPRALGEMIAGTDREAAKRATEAMLGMVKLAIAALERAYRGEP</sequence>
<keyword evidence="3" id="KW-1185">Reference proteome</keyword>